<organism evidence="4 5">
    <name type="scientific">Aromia moschata</name>
    <dbReference type="NCBI Taxonomy" id="1265417"/>
    <lineage>
        <taxon>Eukaryota</taxon>
        <taxon>Metazoa</taxon>
        <taxon>Ecdysozoa</taxon>
        <taxon>Arthropoda</taxon>
        <taxon>Hexapoda</taxon>
        <taxon>Insecta</taxon>
        <taxon>Pterygota</taxon>
        <taxon>Neoptera</taxon>
        <taxon>Endopterygota</taxon>
        <taxon>Coleoptera</taxon>
        <taxon>Polyphaga</taxon>
        <taxon>Cucujiformia</taxon>
        <taxon>Chrysomeloidea</taxon>
        <taxon>Cerambycidae</taxon>
        <taxon>Cerambycinae</taxon>
        <taxon>Callichromatini</taxon>
        <taxon>Aromia</taxon>
    </lineage>
</organism>
<dbReference type="PANTHER" id="PTHR19969">
    <property type="entry name" value="SH2-SH3 ADAPTOR PROTEIN-RELATED"/>
    <property type="match status" value="1"/>
</dbReference>
<evidence type="ECO:0000256" key="1">
    <source>
        <dbReference type="ARBA" id="ARBA00022999"/>
    </source>
</evidence>
<feature type="domain" description="SH2" evidence="3">
    <location>
        <begin position="13"/>
        <end position="74"/>
    </location>
</feature>
<dbReference type="InterPro" id="IPR051184">
    <property type="entry name" value="Tyrosine-phos_adapter"/>
</dbReference>
<dbReference type="InterPro" id="IPR036860">
    <property type="entry name" value="SH2_dom_sf"/>
</dbReference>
<dbReference type="GO" id="GO:0035591">
    <property type="term" value="F:signaling adaptor activity"/>
    <property type="evidence" value="ECO:0007669"/>
    <property type="project" value="TreeGrafter"/>
</dbReference>
<evidence type="ECO:0000256" key="2">
    <source>
        <dbReference type="PROSITE-ProRule" id="PRU00191"/>
    </source>
</evidence>
<accession>A0AAV8Y830</accession>
<dbReference type="Proteomes" id="UP001162162">
    <property type="component" value="Unassembled WGS sequence"/>
</dbReference>
<dbReference type="InterPro" id="IPR000980">
    <property type="entry name" value="SH2"/>
</dbReference>
<dbReference type="Pfam" id="PF00017">
    <property type="entry name" value="SH2"/>
    <property type="match status" value="1"/>
</dbReference>
<protein>
    <recommendedName>
        <fullName evidence="3">SH2 domain-containing protein</fullName>
    </recommendedName>
</protein>
<gene>
    <name evidence="4" type="ORF">NQ318_002457</name>
</gene>
<name>A0AAV8Y830_9CUCU</name>
<keyword evidence="1 2" id="KW-0727">SH2 domain</keyword>
<proteinExistence type="predicted"/>
<keyword evidence="5" id="KW-1185">Reference proteome</keyword>
<dbReference type="PRINTS" id="PR00401">
    <property type="entry name" value="SH2DOMAIN"/>
</dbReference>
<dbReference type="GO" id="GO:0005737">
    <property type="term" value="C:cytoplasm"/>
    <property type="evidence" value="ECO:0007669"/>
    <property type="project" value="TreeGrafter"/>
</dbReference>
<dbReference type="PROSITE" id="PS50001">
    <property type="entry name" value="SH2"/>
    <property type="match status" value="1"/>
</dbReference>
<dbReference type="Gene3D" id="3.30.505.10">
    <property type="entry name" value="SH2 domain"/>
    <property type="match status" value="1"/>
</dbReference>
<dbReference type="AlphaFoldDB" id="A0AAV8Y830"/>
<evidence type="ECO:0000313" key="5">
    <source>
        <dbReference type="Proteomes" id="UP001162162"/>
    </source>
</evidence>
<dbReference type="SUPFAM" id="SSF55550">
    <property type="entry name" value="SH2 domain"/>
    <property type="match status" value="1"/>
</dbReference>
<evidence type="ECO:0000259" key="3">
    <source>
        <dbReference type="PROSITE" id="PS50001"/>
    </source>
</evidence>
<dbReference type="EMBL" id="JAPWTK010000169">
    <property type="protein sequence ID" value="KAJ8947098.1"/>
    <property type="molecule type" value="Genomic_DNA"/>
</dbReference>
<reference evidence="4" key="1">
    <citation type="journal article" date="2023" name="Insect Mol. Biol.">
        <title>Genome sequencing provides insights into the evolution of gene families encoding plant cell wall-degrading enzymes in longhorned beetles.</title>
        <authorList>
            <person name="Shin N.R."/>
            <person name="Okamura Y."/>
            <person name="Kirsch R."/>
            <person name="Pauchet Y."/>
        </authorList>
    </citation>
    <scope>NUCLEOTIDE SEQUENCE</scope>
    <source>
        <strain evidence="4">AMC_N1</strain>
    </source>
</reference>
<evidence type="ECO:0000313" key="4">
    <source>
        <dbReference type="EMBL" id="KAJ8947098.1"/>
    </source>
</evidence>
<dbReference type="GO" id="GO:0030971">
    <property type="term" value="F:receptor tyrosine kinase binding"/>
    <property type="evidence" value="ECO:0007669"/>
    <property type="project" value="TreeGrafter"/>
</dbReference>
<dbReference type="GO" id="GO:0016477">
    <property type="term" value="P:cell migration"/>
    <property type="evidence" value="ECO:0007669"/>
    <property type="project" value="TreeGrafter"/>
</dbReference>
<dbReference type="GO" id="GO:0007167">
    <property type="term" value="P:enzyme-linked receptor protein signaling pathway"/>
    <property type="evidence" value="ECO:0007669"/>
    <property type="project" value="TreeGrafter"/>
</dbReference>
<comment type="caution">
    <text evidence="4">The sequence shown here is derived from an EMBL/GenBank/DDBJ whole genome shotgun (WGS) entry which is preliminary data.</text>
</comment>
<dbReference type="PANTHER" id="PTHR19969:SF5">
    <property type="entry name" value="CRK-LIKE PROTEIN"/>
    <property type="match status" value="1"/>
</dbReference>
<sequence length="74" mass="8764">MMQAINKYDDICWYHGKLTRRGRKFVTMQDGRGDGLFLVRDRSSSVGDYVLSVFYNDQVSHFQILAHRRCIFFP</sequence>